<gene>
    <name evidence="2" type="ORF">D3H35_14925</name>
</gene>
<dbReference type="AlphaFoldDB" id="A0A398CI72"/>
<name>A0A398CI72_9BACL</name>
<dbReference type="EMBL" id="QXJM01000039">
    <property type="protein sequence ID" value="RIE02055.1"/>
    <property type="molecule type" value="Genomic_DNA"/>
</dbReference>
<dbReference type="PANTHER" id="PTHR47505:SF1">
    <property type="entry name" value="DNA UTILIZATION PROTEIN YHGH"/>
    <property type="match status" value="1"/>
</dbReference>
<organism evidence="2 3">
    <name type="scientific">Cohnella faecalis</name>
    <dbReference type="NCBI Taxonomy" id="2315694"/>
    <lineage>
        <taxon>Bacteria</taxon>
        <taxon>Bacillati</taxon>
        <taxon>Bacillota</taxon>
        <taxon>Bacilli</taxon>
        <taxon>Bacillales</taxon>
        <taxon>Paenibacillaceae</taxon>
        <taxon>Cohnella</taxon>
    </lineage>
</organism>
<comment type="similarity">
    <text evidence="1">Belongs to the ComF/GntX family.</text>
</comment>
<comment type="caution">
    <text evidence="2">The sequence shown here is derived from an EMBL/GenBank/DDBJ whole genome shotgun (WGS) entry which is preliminary data.</text>
</comment>
<keyword evidence="3" id="KW-1185">Reference proteome</keyword>
<evidence type="ECO:0000256" key="1">
    <source>
        <dbReference type="ARBA" id="ARBA00008007"/>
    </source>
</evidence>
<evidence type="ECO:0000313" key="3">
    <source>
        <dbReference type="Proteomes" id="UP000266340"/>
    </source>
</evidence>
<dbReference type="InterPro" id="IPR029057">
    <property type="entry name" value="PRTase-like"/>
</dbReference>
<dbReference type="CDD" id="cd06223">
    <property type="entry name" value="PRTases_typeI"/>
    <property type="match status" value="1"/>
</dbReference>
<dbReference type="Gene3D" id="3.40.50.2020">
    <property type="match status" value="1"/>
</dbReference>
<dbReference type="SUPFAM" id="SSF53271">
    <property type="entry name" value="PRTase-like"/>
    <property type="match status" value="1"/>
</dbReference>
<dbReference type="PANTHER" id="PTHR47505">
    <property type="entry name" value="DNA UTILIZATION PROTEIN YHGH"/>
    <property type="match status" value="1"/>
</dbReference>
<dbReference type="RefSeq" id="WP_119150095.1">
    <property type="nucleotide sequence ID" value="NZ_JBHSOV010000009.1"/>
</dbReference>
<dbReference type="InterPro" id="IPR051910">
    <property type="entry name" value="ComF/GntX_DNA_util-trans"/>
</dbReference>
<protein>
    <submittedName>
        <fullName evidence="2">ComF family protein</fullName>
    </submittedName>
</protein>
<dbReference type="Proteomes" id="UP000266340">
    <property type="component" value="Unassembled WGS sequence"/>
</dbReference>
<sequence>MLGWVHIGKWFRPAAEPCLLCGQWLRSSPSERRSVPVRMEQPRRVLMQLCDACMASIPWIRRPICLTCGRAEACGDCARRRETHFVRSRSAVRYDASMKAWLALYKYRGHERLELLLSAMLAFAFERMCLERGVSVRQASSYFHAVVSVPLADERLEERGFNQADRMASALARWYGLKHEHLLSRLHHTEKQSLKSRRSRMLDMQGNFALSASSGRLAVLRSSELRRIVLIDDIFTTGSTMNECARVLRMARPSFAESDIQVYGVLWARS</sequence>
<reference evidence="2 3" key="1">
    <citation type="submission" date="2018-09" db="EMBL/GenBank/DDBJ databases">
        <title>Cohnella cavernae sp. nov., isolated from a karst cave.</title>
        <authorList>
            <person name="Zhu H."/>
        </authorList>
    </citation>
    <scope>NUCLEOTIDE SEQUENCE [LARGE SCALE GENOMIC DNA]</scope>
    <source>
        <strain evidence="2 3">K2E09-144</strain>
    </source>
</reference>
<dbReference type="InterPro" id="IPR000836">
    <property type="entry name" value="PRTase_dom"/>
</dbReference>
<evidence type="ECO:0000313" key="2">
    <source>
        <dbReference type="EMBL" id="RIE02055.1"/>
    </source>
</evidence>
<dbReference type="OrthoDB" id="9779910at2"/>
<proteinExistence type="inferred from homology"/>
<accession>A0A398CI72</accession>